<reference evidence="4" key="1">
    <citation type="submission" date="2022-06" db="EMBL/GenBank/DDBJ databases">
        <title>Aeoliella straminimaris, a novel planctomycete from sediments.</title>
        <authorList>
            <person name="Vitorino I.R."/>
            <person name="Lage O.M."/>
        </authorList>
    </citation>
    <scope>NUCLEOTIDE SEQUENCE</scope>
    <source>
        <strain evidence="4">ICT_H6.2</strain>
    </source>
</reference>
<sequence>MITKRTLPVATLFASLVCATNAWGVHSVYRADLTTLNNSGVTGYAMFEVNPVTRTLSVEVNAMGLEPDMDHLMHLHGLIGGDGTSGNPAVDSQTPTLADDADGDGFVEVFEGLPQYGDIILTLGTQTAPGGSFAYSETFDLDDDSLFGSPVGAMMDYAGDDLLPLEFREIVIHGLTVDGSVGAGTDGEVDGTAGYKAVLPVAAGEIYQVPEPTSAVLMMLGVAGVVGGLRRR</sequence>
<dbReference type="AlphaFoldDB" id="A0A9X2FBW5"/>
<feature type="domain" description="CHRD" evidence="2">
    <location>
        <begin position="37"/>
        <end position="131"/>
    </location>
</feature>
<keyword evidence="1" id="KW-0732">Signal</keyword>
<evidence type="ECO:0000259" key="3">
    <source>
        <dbReference type="Pfam" id="PF07589"/>
    </source>
</evidence>
<dbReference type="Pfam" id="PF07452">
    <property type="entry name" value="CHRD"/>
    <property type="match status" value="1"/>
</dbReference>
<feature type="chain" id="PRO_5040761238" evidence="1">
    <location>
        <begin position="25"/>
        <end position="232"/>
    </location>
</feature>
<dbReference type="InterPro" id="IPR010895">
    <property type="entry name" value="CHRD"/>
</dbReference>
<dbReference type="InterPro" id="IPR013424">
    <property type="entry name" value="Ice-binding_C"/>
</dbReference>
<evidence type="ECO:0000256" key="1">
    <source>
        <dbReference type="SAM" id="SignalP"/>
    </source>
</evidence>
<accession>A0A9X2FBW5</accession>
<proteinExistence type="predicted"/>
<evidence type="ECO:0000313" key="4">
    <source>
        <dbReference type="EMBL" id="MCO6043161.1"/>
    </source>
</evidence>
<dbReference type="RefSeq" id="WP_252851260.1">
    <property type="nucleotide sequence ID" value="NZ_JAMXLR010000020.1"/>
</dbReference>
<name>A0A9X2FBW5_9BACT</name>
<dbReference type="NCBIfam" id="TIGR02595">
    <property type="entry name" value="PEP_CTERM"/>
    <property type="match status" value="1"/>
</dbReference>
<protein>
    <submittedName>
        <fullName evidence="4">CHRD domain-containing protein</fullName>
    </submittedName>
</protein>
<comment type="caution">
    <text evidence="4">The sequence shown here is derived from an EMBL/GenBank/DDBJ whole genome shotgun (WGS) entry which is preliminary data.</text>
</comment>
<evidence type="ECO:0000259" key="2">
    <source>
        <dbReference type="Pfam" id="PF07452"/>
    </source>
</evidence>
<keyword evidence="5" id="KW-1185">Reference proteome</keyword>
<dbReference type="EMBL" id="JAMXLR010000020">
    <property type="protein sequence ID" value="MCO6043161.1"/>
    <property type="molecule type" value="Genomic_DNA"/>
</dbReference>
<gene>
    <name evidence="4" type="ORF">NG895_04525</name>
</gene>
<dbReference type="Proteomes" id="UP001155241">
    <property type="component" value="Unassembled WGS sequence"/>
</dbReference>
<feature type="signal peptide" evidence="1">
    <location>
        <begin position="1"/>
        <end position="24"/>
    </location>
</feature>
<feature type="domain" description="Ice-binding protein C-terminal" evidence="3">
    <location>
        <begin position="208"/>
        <end position="232"/>
    </location>
</feature>
<dbReference type="Pfam" id="PF07589">
    <property type="entry name" value="PEP-CTERM"/>
    <property type="match status" value="1"/>
</dbReference>
<evidence type="ECO:0000313" key="5">
    <source>
        <dbReference type="Proteomes" id="UP001155241"/>
    </source>
</evidence>
<organism evidence="4 5">
    <name type="scientific">Aeoliella straminimaris</name>
    <dbReference type="NCBI Taxonomy" id="2954799"/>
    <lineage>
        <taxon>Bacteria</taxon>
        <taxon>Pseudomonadati</taxon>
        <taxon>Planctomycetota</taxon>
        <taxon>Planctomycetia</taxon>
        <taxon>Pirellulales</taxon>
        <taxon>Lacipirellulaceae</taxon>
        <taxon>Aeoliella</taxon>
    </lineage>
</organism>